<comment type="similarity">
    <text evidence="5">Belongs to the bacterial solute-binding protein 9 family.</text>
</comment>
<dbReference type="Gene3D" id="3.40.50.1980">
    <property type="entry name" value="Nitrogenase molybdenum iron protein domain"/>
    <property type="match status" value="2"/>
</dbReference>
<dbReference type="GO" id="GO:0007155">
    <property type="term" value="P:cell adhesion"/>
    <property type="evidence" value="ECO:0007669"/>
    <property type="project" value="InterPro"/>
</dbReference>
<keyword evidence="4" id="KW-0732">Signal</keyword>
<dbReference type="InterPro" id="IPR050492">
    <property type="entry name" value="Bact_metal-bind_prot9"/>
</dbReference>
<keyword evidence="3" id="KW-0479">Metal-binding</keyword>
<name>A0A0K2LEU6_9LACO</name>
<reference evidence="6 7" key="1">
    <citation type="submission" date="2015-08" db="EMBL/GenBank/DDBJ databases">
        <title>Genomic sequence of Lactobacillus heilongjiangensis DSM 28069, isolated from Chinese traditional pickle.</title>
        <authorList>
            <person name="Jiang X."/>
            <person name="Zheng B."/>
            <person name="Cheng H."/>
        </authorList>
    </citation>
    <scope>NUCLEOTIDE SEQUENCE [LARGE SCALE GENOMIC DNA]</scope>
    <source>
        <strain evidence="6 7">DSM 28069</strain>
    </source>
</reference>
<dbReference type="PANTHER" id="PTHR42953:SF1">
    <property type="entry name" value="METAL-BINDING PROTEIN HI_0362-RELATED"/>
    <property type="match status" value="1"/>
</dbReference>
<dbReference type="OrthoDB" id="9810636at2"/>
<dbReference type="AlphaFoldDB" id="A0A0K2LEU6"/>
<dbReference type="RefSeq" id="WP_041501167.1">
    <property type="nucleotide sequence ID" value="NZ_BJDV01000005.1"/>
</dbReference>
<sequence>MNFKKQKSLGIILFFAILALIISGCSNKKVNNTSQKINIVTTTDFYAEVAKKVVGDKGNVTSIINNPAIDPHDYEPTTKVAQSVSKADVTVANGLGYDSWMNKLQKNGTEIKIGENVMHKKTGVNPHIWYNPETMPDYAKYLADKLAKKYPKDKAYFEQNAQEYIASLKPVQKELSQLKDTVNKLPNKNVYVTEPVFDYSIKAMGLNVTNKKFEQAIENGTDPTPAVIKSMHQGIENKQIAFLVLNKQTDSKVVNNLVSLAKKNNIPVLSVTETLPKGKTYQQWMLSQYQALNKILQSEMKQ</sequence>
<dbReference type="InterPro" id="IPR006127">
    <property type="entry name" value="ZnuA-like"/>
</dbReference>
<dbReference type="PANTHER" id="PTHR42953">
    <property type="entry name" value="HIGH-AFFINITY ZINC UPTAKE SYSTEM PROTEIN ZNUA-RELATED"/>
    <property type="match status" value="1"/>
</dbReference>
<dbReference type="KEGG" id="lhi:JP39_10255"/>
<dbReference type="GO" id="GO:0046872">
    <property type="term" value="F:metal ion binding"/>
    <property type="evidence" value="ECO:0007669"/>
    <property type="project" value="UniProtKB-KW"/>
</dbReference>
<gene>
    <name evidence="6" type="ORF">JP39_10255</name>
</gene>
<dbReference type="PROSITE" id="PS51257">
    <property type="entry name" value="PROKAR_LIPOPROTEIN"/>
    <property type="match status" value="1"/>
</dbReference>
<evidence type="ECO:0000256" key="4">
    <source>
        <dbReference type="ARBA" id="ARBA00022729"/>
    </source>
</evidence>
<dbReference type="InterPro" id="IPR006128">
    <property type="entry name" value="Lipoprotein_PsaA-like"/>
</dbReference>
<dbReference type="PRINTS" id="PR00690">
    <property type="entry name" value="ADHESNFAMILY"/>
</dbReference>
<dbReference type="Pfam" id="PF01297">
    <property type="entry name" value="ZnuA"/>
    <property type="match status" value="1"/>
</dbReference>
<dbReference type="SUPFAM" id="SSF53807">
    <property type="entry name" value="Helical backbone' metal receptor"/>
    <property type="match status" value="1"/>
</dbReference>
<evidence type="ECO:0000256" key="3">
    <source>
        <dbReference type="ARBA" id="ARBA00022723"/>
    </source>
</evidence>
<dbReference type="CDD" id="cd01020">
    <property type="entry name" value="TroA_b"/>
    <property type="match status" value="1"/>
</dbReference>
<evidence type="ECO:0000313" key="6">
    <source>
        <dbReference type="EMBL" id="ALB29703.1"/>
    </source>
</evidence>
<evidence type="ECO:0000256" key="5">
    <source>
        <dbReference type="RuleBase" id="RU003512"/>
    </source>
</evidence>
<dbReference type="GO" id="GO:0030001">
    <property type="term" value="P:metal ion transport"/>
    <property type="evidence" value="ECO:0007669"/>
    <property type="project" value="InterPro"/>
</dbReference>
<accession>A0A0K2LEU6</accession>
<keyword evidence="7" id="KW-1185">Reference proteome</keyword>
<keyword evidence="2 5" id="KW-0813">Transport</keyword>
<protein>
    <submittedName>
        <fullName evidence="6">Metal ABC transporter substrate-binding protein</fullName>
    </submittedName>
</protein>
<dbReference type="PRINTS" id="PR00691">
    <property type="entry name" value="ADHESINB"/>
</dbReference>
<evidence type="ECO:0000313" key="7">
    <source>
        <dbReference type="Proteomes" id="UP000061546"/>
    </source>
</evidence>
<dbReference type="EMBL" id="CP012559">
    <property type="protein sequence ID" value="ALB29703.1"/>
    <property type="molecule type" value="Genomic_DNA"/>
</dbReference>
<dbReference type="Proteomes" id="UP000061546">
    <property type="component" value="Chromosome"/>
</dbReference>
<dbReference type="GO" id="GO:0030313">
    <property type="term" value="C:cell envelope"/>
    <property type="evidence" value="ECO:0007669"/>
    <property type="project" value="UniProtKB-SubCell"/>
</dbReference>
<proteinExistence type="inferred from homology"/>
<evidence type="ECO:0000256" key="1">
    <source>
        <dbReference type="ARBA" id="ARBA00004196"/>
    </source>
</evidence>
<dbReference type="STRING" id="1074467.JP39_10255"/>
<organism evidence="6 7">
    <name type="scientific">Companilactobacillus heilongjiangensis</name>
    <dbReference type="NCBI Taxonomy" id="1074467"/>
    <lineage>
        <taxon>Bacteria</taxon>
        <taxon>Bacillati</taxon>
        <taxon>Bacillota</taxon>
        <taxon>Bacilli</taxon>
        <taxon>Lactobacillales</taxon>
        <taxon>Lactobacillaceae</taxon>
        <taxon>Companilactobacillus</taxon>
    </lineage>
</organism>
<evidence type="ECO:0000256" key="2">
    <source>
        <dbReference type="ARBA" id="ARBA00022448"/>
    </source>
</evidence>
<comment type="subcellular location">
    <subcellularLocation>
        <location evidence="1">Cell envelope</location>
    </subcellularLocation>
</comment>
<dbReference type="InterPro" id="IPR006129">
    <property type="entry name" value="AdhesinB"/>
</dbReference>